<keyword evidence="5" id="KW-1185">Reference proteome</keyword>
<dbReference type="CDD" id="cd02440">
    <property type="entry name" value="AdoMet_MTases"/>
    <property type="match status" value="1"/>
</dbReference>
<dbReference type="InterPro" id="IPR029063">
    <property type="entry name" value="SAM-dependent_MTases_sf"/>
</dbReference>
<dbReference type="Proteomes" id="UP001107961">
    <property type="component" value="Unassembled WGS sequence"/>
</dbReference>
<dbReference type="Pfam" id="PF13649">
    <property type="entry name" value="Methyltransf_25"/>
    <property type="match status" value="1"/>
</dbReference>
<dbReference type="SUPFAM" id="SSF53335">
    <property type="entry name" value="S-adenosyl-L-methionine-dependent methyltransferases"/>
    <property type="match status" value="1"/>
</dbReference>
<dbReference type="GO" id="GO:0032259">
    <property type="term" value="P:methylation"/>
    <property type="evidence" value="ECO:0007669"/>
    <property type="project" value="UniProtKB-KW"/>
</dbReference>
<protein>
    <submittedName>
        <fullName evidence="4">Methyltransferase domain-containing protein</fullName>
    </submittedName>
</protein>
<evidence type="ECO:0000313" key="4">
    <source>
        <dbReference type="EMBL" id="MCE7508639.1"/>
    </source>
</evidence>
<evidence type="ECO:0000259" key="3">
    <source>
        <dbReference type="Pfam" id="PF13649"/>
    </source>
</evidence>
<proteinExistence type="predicted"/>
<evidence type="ECO:0000256" key="1">
    <source>
        <dbReference type="ARBA" id="ARBA00022603"/>
    </source>
</evidence>
<organism evidence="4 5">
    <name type="scientific">Alloalcanivorax xenomutans</name>
    <dbReference type="NCBI Taxonomy" id="1094342"/>
    <lineage>
        <taxon>Bacteria</taxon>
        <taxon>Pseudomonadati</taxon>
        <taxon>Pseudomonadota</taxon>
        <taxon>Gammaproteobacteria</taxon>
        <taxon>Oceanospirillales</taxon>
        <taxon>Alcanivoracaceae</taxon>
        <taxon>Alloalcanivorax</taxon>
    </lineage>
</organism>
<reference evidence="4" key="1">
    <citation type="submission" date="2022-01" db="EMBL/GenBank/DDBJ databases">
        <authorList>
            <person name="Karlyshev A.V."/>
            <person name="Jaspars M."/>
        </authorList>
    </citation>
    <scope>NUCLEOTIDE SEQUENCE</scope>
    <source>
        <strain evidence="4">AGSA3-2</strain>
    </source>
</reference>
<dbReference type="PANTHER" id="PTHR43861">
    <property type="entry name" value="TRANS-ACONITATE 2-METHYLTRANSFERASE-RELATED"/>
    <property type="match status" value="1"/>
</dbReference>
<dbReference type="GO" id="GO:0008168">
    <property type="term" value="F:methyltransferase activity"/>
    <property type="evidence" value="ECO:0007669"/>
    <property type="project" value="UniProtKB-KW"/>
</dbReference>
<feature type="domain" description="Methyltransferase" evidence="3">
    <location>
        <begin position="48"/>
        <end position="143"/>
    </location>
</feature>
<evidence type="ECO:0000313" key="5">
    <source>
        <dbReference type="Proteomes" id="UP001107961"/>
    </source>
</evidence>
<dbReference type="AlphaFoldDB" id="A0A9Q3W4X6"/>
<comment type="caution">
    <text evidence="4">The sequence shown here is derived from an EMBL/GenBank/DDBJ whole genome shotgun (WGS) entry which is preliminary data.</text>
</comment>
<dbReference type="RefSeq" id="WP_080531009.1">
    <property type="nucleotide sequence ID" value="NZ_CP012331.1"/>
</dbReference>
<dbReference type="Gene3D" id="3.40.50.150">
    <property type="entry name" value="Vaccinia Virus protein VP39"/>
    <property type="match status" value="1"/>
</dbReference>
<dbReference type="InterPro" id="IPR041698">
    <property type="entry name" value="Methyltransf_25"/>
</dbReference>
<keyword evidence="1 4" id="KW-0489">Methyltransferase</keyword>
<sequence>MSDALQSQDWANGRGGKWQSQLSAIEAMLKPVDTPLLAAMDLSRPGRIADIGCGGGGTSLAIAARAAAGSQVHGFDIAPELVASARERAVGADAPVIFEQSDVTVADLPSLRFDQLVSRFGIMFFAEPAAAFARLADWLTPGGSFTFAVWGPADDNLWMDGARREVAAVMALPEPDWRAPGPFRYGDPDPLLALLADAGFSGLHVDEWRGPLPVGGGLAPEQAADFALSSFAISERLADADESQRQTARQRLTERFRNHVSNGEVWMDARVHLVSGRR</sequence>
<dbReference type="EMBL" id="JAJVKT010000008">
    <property type="protein sequence ID" value="MCE7508639.1"/>
    <property type="molecule type" value="Genomic_DNA"/>
</dbReference>
<keyword evidence="2" id="KW-0808">Transferase</keyword>
<gene>
    <name evidence="4" type="ORF">LZG35_08315</name>
</gene>
<evidence type="ECO:0000256" key="2">
    <source>
        <dbReference type="ARBA" id="ARBA00022679"/>
    </source>
</evidence>
<accession>A0A9Q3W4X6</accession>
<name>A0A9Q3W4X6_9GAMM</name>
<dbReference type="PANTHER" id="PTHR43861:SF1">
    <property type="entry name" value="TRANS-ACONITATE 2-METHYLTRANSFERASE"/>
    <property type="match status" value="1"/>
</dbReference>
<dbReference type="KEGG" id="axe:P40_11755"/>